<organism evidence="9 10">
    <name type="scientific">Lentinus tigrinus ALCF2SS1-6</name>
    <dbReference type="NCBI Taxonomy" id="1328759"/>
    <lineage>
        <taxon>Eukaryota</taxon>
        <taxon>Fungi</taxon>
        <taxon>Dikarya</taxon>
        <taxon>Basidiomycota</taxon>
        <taxon>Agaricomycotina</taxon>
        <taxon>Agaricomycetes</taxon>
        <taxon>Polyporales</taxon>
        <taxon>Polyporaceae</taxon>
        <taxon>Lentinus</taxon>
    </lineage>
</organism>
<evidence type="ECO:0000259" key="8">
    <source>
        <dbReference type="Pfam" id="PF01425"/>
    </source>
</evidence>
<comment type="catalytic activity">
    <reaction evidence="1">
        <text>a monocarboxylic acid amide + H2O = a monocarboxylate + NH4(+)</text>
        <dbReference type="Rhea" id="RHEA:12020"/>
        <dbReference type="ChEBI" id="CHEBI:15377"/>
        <dbReference type="ChEBI" id="CHEBI:28938"/>
        <dbReference type="ChEBI" id="CHEBI:35757"/>
        <dbReference type="ChEBI" id="CHEBI:83628"/>
        <dbReference type="EC" id="3.5.1.4"/>
    </reaction>
</comment>
<reference evidence="9" key="1">
    <citation type="journal article" date="2018" name="Genome Biol. Evol.">
        <title>Genomics and development of Lentinus tigrinus, a white-rot wood-decaying mushroom with dimorphic fruiting bodies.</title>
        <authorList>
            <person name="Wu B."/>
            <person name="Xu Z."/>
            <person name="Knudson A."/>
            <person name="Carlson A."/>
            <person name="Chen N."/>
            <person name="Kovaka S."/>
            <person name="LaButti K."/>
            <person name="Lipzen A."/>
            <person name="Pennachio C."/>
            <person name="Riley R."/>
            <person name="Schakwitz W."/>
            <person name="Umezawa K."/>
            <person name="Ohm R.A."/>
            <person name="Grigoriev I.V."/>
            <person name="Nagy L.G."/>
            <person name="Gibbons J."/>
            <person name="Hibbett D."/>
        </authorList>
    </citation>
    <scope>NUCLEOTIDE SEQUENCE [LARGE SCALE GENOMIC DNA]</scope>
    <source>
        <strain evidence="9">ALCF2SS1-6</strain>
    </source>
</reference>
<comment type="similarity">
    <text evidence="2">Belongs to the amidase family.</text>
</comment>
<evidence type="ECO:0000256" key="5">
    <source>
        <dbReference type="PIRSR" id="PIRSR001221-1"/>
    </source>
</evidence>
<keyword evidence="10" id="KW-1185">Reference proteome</keyword>
<evidence type="ECO:0000256" key="1">
    <source>
        <dbReference type="ARBA" id="ARBA00001311"/>
    </source>
</evidence>
<evidence type="ECO:0000256" key="7">
    <source>
        <dbReference type="SAM" id="MobiDB-lite"/>
    </source>
</evidence>
<evidence type="ECO:0000256" key="4">
    <source>
        <dbReference type="ARBA" id="ARBA00022801"/>
    </source>
</evidence>
<dbReference type="EMBL" id="ML122253">
    <property type="protein sequence ID" value="RPD65100.1"/>
    <property type="molecule type" value="Genomic_DNA"/>
</dbReference>
<protein>
    <recommendedName>
        <fullName evidence="3">amidase</fullName>
        <ecNumber evidence="3">3.5.1.4</ecNumber>
    </recommendedName>
</protein>
<dbReference type="Proteomes" id="UP000313359">
    <property type="component" value="Unassembled WGS sequence"/>
</dbReference>
<feature type="binding site" evidence="6">
    <location>
        <position position="204"/>
    </location>
    <ligand>
        <name>substrate</name>
    </ligand>
</feature>
<evidence type="ECO:0000256" key="2">
    <source>
        <dbReference type="ARBA" id="ARBA00009199"/>
    </source>
</evidence>
<feature type="binding site" evidence="6">
    <location>
        <position position="230"/>
    </location>
    <ligand>
        <name>substrate</name>
    </ligand>
</feature>
<dbReference type="EC" id="3.5.1.4" evidence="3"/>
<name>A0A5C2SNA1_9APHY</name>
<proteinExistence type="inferred from homology"/>
<feature type="region of interest" description="Disordered" evidence="7">
    <location>
        <begin position="1"/>
        <end position="24"/>
    </location>
</feature>
<evidence type="ECO:0000313" key="9">
    <source>
        <dbReference type="EMBL" id="RPD65100.1"/>
    </source>
</evidence>
<keyword evidence="4" id="KW-0378">Hydrolase</keyword>
<feature type="active site" description="Acyl-ester intermediate" evidence="5">
    <location>
        <position position="254"/>
    </location>
</feature>
<feature type="active site" description="Charge relay system" evidence="5">
    <location>
        <position position="230"/>
    </location>
</feature>
<dbReference type="OrthoDB" id="6428749at2759"/>
<sequence length="581" mass="64011">MPPNGDFSTIMPGDTSKHIQPSTTSVSWQEVSKIKMAEREERLAQRPEWRLKAIVPPQQHDVSKHPTSELTPRELEIVRLDATAIADAIRTRQYSAVETLKAFCHVASIAQDLTNCLTEVCFDEGLSRAQELDRYLEETGQVVGPLHGVPVSIKDHIRVKGHDTSTGYIAWAGHTVAEKDAVVVDILRRAGAVIYVKTANPQTLLSLETNNNIYGRTLNPFNRSLTPGGSSGGESALIAVHGSPLGIGTDIGGSIRIPAVYMGLYGLKGSVGRLPHAGLMGSHDGMDAIVGALGPLATSARDLALFCHVMSQYEPWLVEPPLLEIPWRQEVVDGEGIPDKLSIAILWDDGVVTPHPPILDALQRTQDALTAAGHEVITWEPIDHQEAWDLITKLYFLDGGEEYREVLQNEPWVSQTEWIMSQVPNGGKPYSVAEIFKLNLEREAFRAKVAAHWNATKARTTSGRHVDAILSPAAATLAPPHDTTRWWGYTSYWNLMDYSAVVFPAGRFHAAGYRSVTLRGGVVHTGEPRNDKEYFIRAQWDPKTYNNAPVGLQLVGRRLNEERLLGVLRGVEEAIATYHDP</sequence>
<feature type="domain" description="Amidase" evidence="8">
    <location>
        <begin position="98"/>
        <end position="565"/>
    </location>
</feature>
<dbReference type="PROSITE" id="PS00571">
    <property type="entry name" value="AMIDASES"/>
    <property type="match status" value="1"/>
</dbReference>
<dbReference type="InterPro" id="IPR020556">
    <property type="entry name" value="Amidase_CS"/>
</dbReference>
<evidence type="ECO:0000256" key="3">
    <source>
        <dbReference type="ARBA" id="ARBA00012922"/>
    </source>
</evidence>
<dbReference type="InterPro" id="IPR036928">
    <property type="entry name" value="AS_sf"/>
</dbReference>
<feature type="active site" description="Charge relay system" evidence="5">
    <location>
        <position position="154"/>
    </location>
</feature>
<dbReference type="Pfam" id="PF01425">
    <property type="entry name" value="Amidase"/>
    <property type="match status" value="1"/>
</dbReference>
<dbReference type="PANTHER" id="PTHR46072">
    <property type="entry name" value="AMIDASE-RELATED-RELATED"/>
    <property type="match status" value="1"/>
</dbReference>
<dbReference type="Gene3D" id="3.90.1300.10">
    <property type="entry name" value="Amidase signature (AS) domain"/>
    <property type="match status" value="1"/>
</dbReference>
<dbReference type="SUPFAM" id="SSF75304">
    <property type="entry name" value="Amidase signature (AS) enzymes"/>
    <property type="match status" value="1"/>
</dbReference>
<evidence type="ECO:0000256" key="6">
    <source>
        <dbReference type="PIRSR" id="PIRSR001221-2"/>
    </source>
</evidence>
<feature type="binding site" evidence="6">
    <location>
        <begin position="251"/>
        <end position="254"/>
    </location>
    <ligand>
        <name>substrate</name>
    </ligand>
</feature>
<dbReference type="PIRSF" id="PIRSF001221">
    <property type="entry name" value="Amidase_fungi"/>
    <property type="match status" value="1"/>
</dbReference>
<evidence type="ECO:0000313" key="10">
    <source>
        <dbReference type="Proteomes" id="UP000313359"/>
    </source>
</evidence>
<dbReference type="InterPro" id="IPR023631">
    <property type="entry name" value="Amidase_dom"/>
</dbReference>
<dbReference type="AlphaFoldDB" id="A0A5C2SNA1"/>
<accession>A0A5C2SNA1</accession>
<gene>
    <name evidence="9" type="ORF">L227DRAFT_583863</name>
</gene>
<dbReference type="STRING" id="1328759.A0A5C2SNA1"/>
<dbReference type="GO" id="GO:0004040">
    <property type="term" value="F:amidase activity"/>
    <property type="evidence" value="ECO:0007669"/>
    <property type="project" value="UniProtKB-EC"/>
</dbReference>